<accession>A0A1M5TRR8</accession>
<dbReference type="Gene3D" id="1.25.40.10">
    <property type="entry name" value="Tetratricopeptide repeat domain"/>
    <property type="match status" value="1"/>
</dbReference>
<organism evidence="5 6">
    <name type="scientific">Cognatishimia maritima</name>
    <dbReference type="NCBI Taxonomy" id="870908"/>
    <lineage>
        <taxon>Bacteria</taxon>
        <taxon>Pseudomonadati</taxon>
        <taxon>Pseudomonadota</taxon>
        <taxon>Alphaproteobacteria</taxon>
        <taxon>Rhodobacterales</taxon>
        <taxon>Paracoccaceae</taxon>
        <taxon>Cognatishimia</taxon>
    </lineage>
</organism>
<dbReference type="InterPro" id="IPR019734">
    <property type="entry name" value="TPR_rpt"/>
</dbReference>
<dbReference type="EMBL" id="FQWM01000006">
    <property type="protein sequence ID" value="SHH53093.1"/>
    <property type="molecule type" value="Genomic_DNA"/>
</dbReference>
<dbReference type="OrthoDB" id="9815010at2"/>
<proteinExistence type="predicted"/>
<sequence length="177" mass="20143">MRALVFIACFASPVWADCPAVADRSAALDALYLDIQNADDQTTGLTLGQKLWEFWTDAPDVTAQEILDRGMQRRSQYNFLGAMKDFDRLVAYCPHYAEGYNQRAFVNFLRYEFEAALPDLDRALELSPRHLGALSGRAMTFMALGRDFEAQRDLRAALALNPWLPERAYLLNLEEEL</sequence>
<keyword evidence="2 3" id="KW-0802">TPR repeat</keyword>
<keyword evidence="6" id="KW-1185">Reference proteome</keyword>
<reference evidence="6" key="1">
    <citation type="submission" date="2016-11" db="EMBL/GenBank/DDBJ databases">
        <authorList>
            <person name="Varghese N."/>
            <person name="Submissions S."/>
        </authorList>
    </citation>
    <scope>NUCLEOTIDE SEQUENCE [LARGE SCALE GENOMIC DNA]</scope>
    <source>
        <strain evidence="6">DSM 28223</strain>
    </source>
</reference>
<dbReference type="InterPro" id="IPR050498">
    <property type="entry name" value="Ycf3"/>
</dbReference>
<feature type="chain" id="PRO_5009914020" evidence="4">
    <location>
        <begin position="17"/>
        <end position="177"/>
    </location>
</feature>
<evidence type="ECO:0000313" key="6">
    <source>
        <dbReference type="Proteomes" id="UP000184211"/>
    </source>
</evidence>
<protein>
    <submittedName>
        <fullName evidence="5">Uncharacterized protein</fullName>
    </submittedName>
</protein>
<dbReference type="SUPFAM" id="SSF48452">
    <property type="entry name" value="TPR-like"/>
    <property type="match status" value="1"/>
</dbReference>
<evidence type="ECO:0000256" key="3">
    <source>
        <dbReference type="PROSITE-ProRule" id="PRU00339"/>
    </source>
</evidence>
<dbReference type="AlphaFoldDB" id="A0A1M5TRR8"/>
<evidence type="ECO:0000313" key="5">
    <source>
        <dbReference type="EMBL" id="SHH53093.1"/>
    </source>
</evidence>
<dbReference type="SMART" id="SM00028">
    <property type="entry name" value="TPR"/>
    <property type="match status" value="3"/>
</dbReference>
<dbReference type="STRING" id="870908.SAMN04488044_2672"/>
<dbReference type="Proteomes" id="UP000184211">
    <property type="component" value="Unassembled WGS sequence"/>
</dbReference>
<feature type="repeat" description="TPR" evidence="3">
    <location>
        <begin position="97"/>
        <end position="130"/>
    </location>
</feature>
<evidence type="ECO:0000256" key="4">
    <source>
        <dbReference type="SAM" id="SignalP"/>
    </source>
</evidence>
<keyword evidence="1" id="KW-0677">Repeat</keyword>
<dbReference type="InterPro" id="IPR011990">
    <property type="entry name" value="TPR-like_helical_dom_sf"/>
</dbReference>
<keyword evidence="4" id="KW-0732">Signal</keyword>
<gene>
    <name evidence="5" type="ORF">SAMN04488044_2672</name>
</gene>
<evidence type="ECO:0000256" key="1">
    <source>
        <dbReference type="ARBA" id="ARBA00022737"/>
    </source>
</evidence>
<name>A0A1M5TRR8_9RHOB</name>
<feature type="signal peptide" evidence="4">
    <location>
        <begin position="1"/>
        <end position="16"/>
    </location>
</feature>
<evidence type="ECO:0000256" key="2">
    <source>
        <dbReference type="ARBA" id="ARBA00022803"/>
    </source>
</evidence>
<dbReference type="PANTHER" id="PTHR44858">
    <property type="entry name" value="TETRATRICOPEPTIDE REPEAT PROTEIN 6"/>
    <property type="match status" value="1"/>
</dbReference>
<dbReference type="PANTHER" id="PTHR44858:SF1">
    <property type="entry name" value="UDP-N-ACETYLGLUCOSAMINE--PEPTIDE N-ACETYLGLUCOSAMINYLTRANSFERASE SPINDLY-RELATED"/>
    <property type="match status" value="1"/>
</dbReference>
<dbReference type="PROSITE" id="PS50005">
    <property type="entry name" value="TPR"/>
    <property type="match status" value="1"/>
</dbReference>